<dbReference type="InterPro" id="IPR017853">
    <property type="entry name" value="GH"/>
</dbReference>
<gene>
    <name evidence="2" type="ORF">JCM21531_3281</name>
</gene>
<sequence length="48" mass="5348">MTRDIKKIIKQMTLEEKAGLCSGLDAWRTKPVERLGIPSIMMTDGPMG</sequence>
<dbReference type="SUPFAM" id="SSF51445">
    <property type="entry name" value="(Trans)glycosidases"/>
    <property type="match status" value="1"/>
</dbReference>
<comment type="caution">
    <text evidence="2">The sequence shown here is derived from an EMBL/GenBank/DDBJ whole genome shotgun (WGS) entry which is preliminary data.</text>
</comment>
<reference evidence="2" key="1">
    <citation type="journal article" date="2014" name="Genome Announc.">
        <title>Draft Genome Sequence of Clostridium straminisolvens Strain JCM 21531T, Isolated from a Cellulose-Degrading Bacterial Community.</title>
        <authorList>
            <person name="Yuki M."/>
            <person name="Oshima K."/>
            <person name="Suda W."/>
            <person name="Sakamoto M."/>
            <person name="Kitamura K."/>
            <person name="Iida T."/>
            <person name="Hattori M."/>
            <person name="Ohkuma M."/>
        </authorList>
    </citation>
    <scope>NUCLEOTIDE SEQUENCE [LARGE SCALE GENOMIC DNA]</scope>
    <source>
        <strain evidence="2">JCM 21531</strain>
    </source>
</reference>
<keyword evidence="3" id="KW-1185">Reference proteome</keyword>
<protein>
    <submittedName>
        <fullName evidence="2">Beta-glucosidase</fullName>
    </submittedName>
</protein>
<dbReference type="Gene3D" id="3.20.20.300">
    <property type="entry name" value="Glycoside hydrolase, family 3, N-terminal domain"/>
    <property type="match status" value="1"/>
</dbReference>
<dbReference type="GO" id="GO:0004553">
    <property type="term" value="F:hydrolase activity, hydrolyzing O-glycosyl compounds"/>
    <property type="evidence" value="ECO:0007669"/>
    <property type="project" value="InterPro"/>
</dbReference>
<dbReference type="InterPro" id="IPR036962">
    <property type="entry name" value="Glyco_hydro_3_N_sf"/>
</dbReference>
<dbReference type="GO" id="GO:0005975">
    <property type="term" value="P:carbohydrate metabolic process"/>
    <property type="evidence" value="ECO:0007669"/>
    <property type="project" value="InterPro"/>
</dbReference>
<dbReference type="Proteomes" id="UP000019109">
    <property type="component" value="Unassembled WGS sequence"/>
</dbReference>
<evidence type="ECO:0000313" key="3">
    <source>
        <dbReference type="Proteomes" id="UP000019109"/>
    </source>
</evidence>
<dbReference type="AlphaFoldDB" id="W4V8K6"/>
<evidence type="ECO:0000256" key="1">
    <source>
        <dbReference type="ARBA" id="ARBA00022801"/>
    </source>
</evidence>
<organism evidence="2 3">
    <name type="scientific">Acetivibrio straminisolvens JCM 21531</name>
    <dbReference type="NCBI Taxonomy" id="1294263"/>
    <lineage>
        <taxon>Bacteria</taxon>
        <taxon>Bacillati</taxon>
        <taxon>Bacillota</taxon>
        <taxon>Clostridia</taxon>
        <taxon>Eubacteriales</taxon>
        <taxon>Oscillospiraceae</taxon>
        <taxon>Acetivibrio</taxon>
    </lineage>
</organism>
<dbReference type="STRING" id="1294263.JCM21531_3281"/>
<proteinExistence type="predicted"/>
<accession>W4V8K6</accession>
<dbReference type="EMBL" id="BAVR01000044">
    <property type="protein sequence ID" value="GAE89725.1"/>
    <property type="molecule type" value="Genomic_DNA"/>
</dbReference>
<evidence type="ECO:0000313" key="2">
    <source>
        <dbReference type="EMBL" id="GAE89725.1"/>
    </source>
</evidence>
<keyword evidence="1" id="KW-0378">Hydrolase</keyword>
<name>W4V8K6_9FIRM</name>